<evidence type="ECO:0008006" key="3">
    <source>
        <dbReference type="Google" id="ProtNLM"/>
    </source>
</evidence>
<dbReference type="InterPro" id="IPR027417">
    <property type="entry name" value="P-loop_NTPase"/>
</dbReference>
<gene>
    <name evidence="1" type="ORF">RJ41_14325</name>
</gene>
<dbReference type="SUPFAM" id="SSF52540">
    <property type="entry name" value="P-loop containing nucleoside triphosphate hydrolases"/>
    <property type="match status" value="1"/>
</dbReference>
<accession>A0A0B3YWU5</accession>
<dbReference type="Gene3D" id="3.40.50.300">
    <property type="entry name" value="P-loop containing nucleotide triphosphate hydrolases"/>
    <property type="match status" value="1"/>
</dbReference>
<dbReference type="EMBL" id="JWLW01000034">
    <property type="protein sequence ID" value="KHT48278.1"/>
    <property type="molecule type" value="Genomic_DNA"/>
</dbReference>
<dbReference type="RefSeq" id="WP_039222207.1">
    <property type="nucleotide sequence ID" value="NZ_JWLW01000034.1"/>
</dbReference>
<evidence type="ECO:0000313" key="2">
    <source>
        <dbReference type="Proteomes" id="UP000031197"/>
    </source>
</evidence>
<dbReference type="OrthoDB" id="6397831at2"/>
<proteinExistence type="predicted"/>
<protein>
    <recommendedName>
        <fullName evidence="3">Sulfotransferase</fullName>
    </recommendedName>
</protein>
<dbReference type="Pfam" id="PF13469">
    <property type="entry name" value="Sulfotransfer_3"/>
    <property type="match status" value="1"/>
</dbReference>
<organism evidence="1 2">
    <name type="scientific">Alteromonas marina</name>
    <dbReference type="NCBI Taxonomy" id="203795"/>
    <lineage>
        <taxon>Bacteria</taxon>
        <taxon>Pseudomonadati</taxon>
        <taxon>Pseudomonadota</taxon>
        <taxon>Gammaproteobacteria</taxon>
        <taxon>Alteromonadales</taxon>
        <taxon>Alteromonadaceae</taxon>
        <taxon>Alteromonas/Salinimonas group</taxon>
        <taxon>Alteromonas</taxon>
    </lineage>
</organism>
<keyword evidence="2" id="KW-1185">Reference proteome</keyword>
<name>A0A0B3YWU5_9ALTE</name>
<comment type="caution">
    <text evidence="1">The sequence shown here is derived from an EMBL/GenBank/DDBJ whole genome shotgun (WGS) entry which is preliminary data.</text>
</comment>
<evidence type="ECO:0000313" key="1">
    <source>
        <dbReference type="EMBL" id="KHT48278.1"/>
    </source>
</evidence>
<dbReference type="Proteomes" id="UP000031197">
    <property type="component" value="Unassembled WGS sequence"/>
</dbReference>
<dbReference type="AlphaFoldDB" id="A0A0B3YWU5"/>
<reference evidence="1 2" key="1">
    <citation type="submission" date="2014-12" db="EMBL/GenBank/DDBJ databases">
        <title>Genome sequencing of Alteromonas marina AD001.</title>
        <authorList>
            <person name="Adrian T.G.S."/>
            <person name="Chan K.G."/>
        </authorList>
    </citation>
    <scope>NUCLEOTIDE SEQUENCE [LARGE SCALE GENOMIC DNA]</scope>
    <source>
        <strain evidence="1 2">AD001</strain>
    </source>
</reference>
<sequence>MQWSYFIDEIVTLSSFSNACTGLANANLALNVNPSYGKLISAEATFLSHSALLNGDKKYQYVSVEQETNSLAFDLLPLENRVNVFKVSVVCEHKTFTCNIAFLPAIDLPQAVFVLGSPRSGTTVVGNMVQRGLQVKSHGESHMAELLQNLVTTVTEYVKGAPAATNEGTLTWEVSPTYVKALQIQQFRELYSTFYTGPVLIDKTPGVPMLNTLSLLFLVYPNAKVVYCKRRGIENVASRMRKFADVPFEGHCNQWKQAFTIWRRNKRHLNNELLKHKSWFIEVEQFTLLKDAAPLIKQLADFLALPESAYVKMLNYQASETPQKTSDEGGVPKSLVDMNWTNEQKQRFEEICGTEMERAGYSLTEHYFNH</sequence>